<comment type="caution">
    <text evidence="1">The sequence shown here is derived from an EMBL/GenBank/DDBJ whole genome shotgun (WGS) entry which is preliminary data.</text>
</comment>
<protein>
    <submittedName>
        <fullName evidence="1">Uncharacterized protein</fullName>
    </submittedName>
</protein>
<organism evidence="1 2">
    <name type="scientific">Astathelohania contejeani</name>
    <dbReference type="NCBI Taxonomy" id="164912"/>
    <lineage>
        <taxon>Eukaryota</taxon>
        <taxon>Fungi</taxon>
        <taxon>Fungi incertae sedis</taxon>
        <taxon>Microsporidia</taxon>
        <taxon>Astathelohaniidae</taxon>
        <taxon>Astathelohania</taxon>
    </lineage>
</organism>
<proteinExistence type="predicted"/>
<gene>
    <name evidence="1" type="ORF">TCON_2857</name>
</gene>
<reference evidence="1 2" key="1">
    <citation type="submission" date="2019-01" db="EMBL/GenBank/DDBJ databases">
        <title>Genomes sequencing and comparative genomics of infectious freshwater microsporidia, Cucumispora dikerogammari and Thelohania contejeani.</title>
        <authorList>
            <person name="Cormier A."/>
            <person name="Giraud I."/>
            <person name="Wattier R."/>
            <person name="Teixeira M."/>
            <person name="Grandjean F."/>
            <person name="Rigaud T."/>
            <person name="Cordaux R."/>
        </authorList>
    </citation>
    <scope>NUCLEOTIDE SEQUENCE [LARGE SCALE GENOMIC DNA]</scope>
    <source>
        <strain evidence="1">T1</strain>
        <tissue evidence="1">Spores</tissue>
    </source>
</reference>
<evidence type="ECO:0000313" key="2">
    <source>
        <dbReference type="Proteomes" id="UP001516464"/>
    </source>
</evidence>
<name>A0ABQ7HUV8_9MICR</name>
<evidence type="ECO:0000313" key="1">
    <source>
        <dbReference type="EMBL" id="KAF7670483.1"/>
    </source>
</evidence>
<dbReference type="EMBL" id="SBIQ01001352">
    <property type="protein sequence ID" value="KAF7670483.1"/>
    <property type="molecule type" value="Genomic_DNA"/>
</dbReference>
<dbReference type="Proteomes" id="UP001516464">
    <property type="component" value="Unassembled WGS sequence"/>
</dbReference>
<keyword evidence="2" id="KW-1185">Reference proteome</keyword>
<accession>A0ABQ7HUV8</accession>
<feature type="non-terminal residue" evidence="1">
    <location>
        <position position="1"/>
    </location>
</feature>
<sequence>EDLLLPEPTNFSISQQWDIEMTRIEAENNSTLSAERMIARGIWRNDEVVIPIGSRVVRLRHTDANRNTRRFALMDHIDTQIYVVYEINERGLLNLVQEDNWDIFLLDIPARDVSLLV</sequence>